<feature type="compositionally biased region" description="Basic residues" evidence="11">
    <location>
        <begin position="179"/>
        <end position="196"/>
    </location>
</feature>
<dbReference type="InterPro" id="IPR036915">
    <property type="entry name" value="Cyclin-like_sf"/>
</dbReference>
<evidence type="ECO:0000256" key="10">
    <source>
        <dbReference type="PROSITE-ProRule" id="PRU00469"/>
    </source>
</evidence>
<evidence type="ECO:0000256" key="4">
    <source>
        <dbReference type="ARBA" id="ARBA00022737"/>
    </source>
</evidence>
<protein>
    <recommendedName>
        <fullName evidence="12">TFIIB-type domain-containing protein</fullName>
    </recommendedName>
</protein>
<dbReference type="GO" id="GO:0008270">
    <property type="term" value="F:zinc ion binding"/>
    <property type="evidence" value="ECO:0007669"/>
    <property type="project" value="UniProtKB-KW"/>
</dbReference>
<evidence type="ECO:0000256" key="7">
    <source>
        <dbReference type="ARBA" id="ARBA00023015"/>
    </source>
</evidence>
<evidence type="ECO:0000313" key="14">
    <source>
        <dbReference type="Proteomes" id="UP000013827"/>
    </source>
</evidence>
<dbReference type="PRINTS" id="PR00685">
    <property type="entry name" value="TIFACTORIIB"/>
</dbReference>
<organism evidence="13 14">
    <name type="scientific">Emiliania huxleyi (strain CCMP1516)</name>
    <dbReference type="NCBI Taxonomy" id="280463"/>
    <lineage>
        <taxon>Eukaryota</taxon>
        <taxon>Haptista</taxon>
        <taxon>Haptophyta</taxon>
        <taxon>Prymnesiophyceae</taxon>
        <taxon>Isochrysidales</taxon>
        <taxon>Noelaerhabdaceae</taxon>
        <taxon>Emiliania</taxon>
    </lineage>
</organism>
<dbReference type="GO" id="GO:0017025">
    <property type="term" value="F:TBP-class protein binding"/>
    <property type="evidence" value="ECO:0007669"/>
    <property type="project" value="InterPro"/>
</dbReference>
<dbReference type="PROSITE" id="PS51134">
    <property type="entry name" value="ZF_TFIIB"/>
    <property type="match status" value="1"/>
</dbReference>
<sequence>MALNGLTCNHCGGTDIELDAARGDAVCIQCGTVLEENTIVNEVTFETSAGGGSGVVGQFVPSSGLRSSGLGFAKESREVALSNGQRHISQLANALRLSEHHQDAAQRLFQLAVQHNFIQGRKTQHVIAACLYTVCRREKTAHLLIDYSDVLQTNVYMLGVRPPPCPAHEARLDPDRPPPVRHLRRRPPHRRAHPRLPPHTARGCARRPHL</sequence>
<name>A0A0D3JJS1_EMIH1</name>
<reference evidence="14" key="1">
    <citation type="journal article" date="2013" name="Nature">
        <title>Pan genome of the phytoplankton Emiliania underpins its global distribution.</title>
        <authorList>
            <person name="Read B.A."/>
            <person name="Kegel J."/>
            <person name="Klute M.J."/>
            <person name="Kuo A."/>
            <person name="Lefebvre S.C."/>
            <person name="Maumus F."/>
            <person name="Mayer C."/>
            <person name="Miller J."/>
            <person name="Monier A."/>
            <person name="Salamov A."/>
            <person name="Young J."/>
            <person name="Aguilar M."/>
            <person name="Claverie J.M."/>
            <person name="Frickenhaus S."/>
            <person name="Gonzalez K."/>
            <person name="Herman E.K."/>
            <person name="Lin Y.C."/>
            <person name="Napier J."/>
            <person name="Ogata H."/>
            <person name="Sarno A.F."/>
            <person name="Shmutz J."/>
            <person name="Schroeder D."/>
            <person name="de Vargas C."/>
            <person name="Verret F."/>
            <person name="von Dassow P."/>
            <person name="Valentin K."/>
            <person name="Van de Peer Y."/>
            <person name="Wheeler G."/>
            <person name="Dacks J.B."/>
            <person name="Delwiche C.F."/>
            <person name="Dyhrman S.T."/>
            <person name="Glockner G."/>
            <person name="John U."/>
            <person name="Richards T."/>
            <person name="Worden A.Z."/>
            <person name="Zhang X."/>
            <person name="Grigoriev I.V."/>
            <person name="Allen A.E."/>
            <person name="Bidle K."/>
            <person name="Borodovsky M."/>
            <person name="Bowler C."/>
            <person name="Brownlee C."/>
            <person name="Cock J.M."/>
            <person name="Elias M."/>
            <person name="Gladyshev V.N."/>
            <person name="Groth M."/>
            <person name="Guda C."/>
            <person name="Hadaegh A."/>
            <person name="Iglesias-Rodriguez M.D."/>
            <person name="Jenkins J."/>
            <person name="Jones B.M."/>
            <person name="Lawson T."/>
            <person name="Leese F."/>
            <person name="Lindquist E."/>
            <person name="Lobanov A."/>
            <person name="Lomsadze A."/>
            <person name="Malik S.B."/>
            <person name="Marsh M.E."/>
            <person name="Mackinder L."/>
            <person name="Mock T."/>
            <person name="Mueller-Roeber B."/>
            <person name="Pagarete A."/>
            <person name="Parker M."/>
            <person name="Probert I."/>
            <person name="Quesneville H."/>
            <person name="Raines C."/>
            <person name="Rensing S.A."/>
            <person name="Riano-Pachon D.M."/>
            <person name="Richier S."/>
            <person name="Rokitta S."/>
            <person name="Shiraiwa Y."/>
            <person name="Soanes D.M."/>
            <person name="van der Giezen M."/>
            <person name="Wahlund T.M."/>
            <person name="Williams B."/>
            <person name="Wilson W."/>
            <person name="Wolfe G."/>
            <person name="Wurch L.L."/>
        </authorList>
    </citation>
    <scope>NUCLEOTIDE SEQUENCE</scope>
</reference>
<evidence type="ECO:0000256" key="9">
    <source>
        <dbReference type="ARBA" id="ARBA00023242"/>
    </source>
</evidence>
<dbReference type="RefSeq" id="XP_005776185.1">
    <property type="nucleotide sequence ID" value="XM_005776128.1"/>
</dbReference>
<dbReference type="CDD" id="cd20553">
    <property type="entry name" value="CYCLIN_TFIIIB90_rpt1"/>
    <property type="match status" value="1"/>
</dbReference>
<dbReference type="GO" id="GO:0000126">
    <property type="term" value="C:transcription factor TFIIIB complex"/>
    <property type="evidence" value="ECO:0007669"/>
    <property type="project" value="TreeGrafter"/>
</dbReference>
<dbReference type="Pfam" id="PF00382">
    <property type="entry name" value="TFIIB"/>
    <property type="match status" value="1"/>
</dbReference>
<accession>A0A0D3JJS1</accession>
<keyword evidence="9" id="KW-0539">Nucleus</keyword>
<dbReference type="Gene3D" id="1.10.472.10">
    <property type="entry name" value="Cyclin-like"/>
    <property type="match status" value="1"/>
</dbReference>
<dbReference type="InterPro" id="IPR013137">
    <property type="entry name" value="Znf_TFIIB"/>
</dbReference>
<reference evidence="13" key="2">
    <citation type="submission" date="2024-10" db="UniProtKB">
        <authorList>
            <consortium name="EnsemblProtists"/>
        </authorList>
    </citation>
    <scope>IDENTIFICATION</scope>
</reference>
<evidence type="ECO:0000313" key="13">
    <source>
        <dbReference type="EnsemblProtists" id="EOD23756"/>
    </source>
</evidence>
<dbReference type="PANTHER" id="PTHR11618">
    <property type="entry name" value="TRANSCRIPTION INITIATION FACTOR IIB-RELATED"/>
    <property type="match status" value="1"/>
</dbReference>
<keyword evidence="8" id="KW-0804">Transcription</keyword>
<dbReference type="Gene3D" id="2.20.25.10">
    <property type="match status" value="1"/>
</dbReference>
<dbReference type="Pfam" id="PF08271">
    <property type="entry name" value="Zn_Ribbon_TF"/>
    <property type="match status" value="1"/>
</dbReference>
<keyword evidence="5 10" id="KW-0863">Zinc-finger</keyword>
<evidence type="ECO:0000256" key="8">
    <source>
        <dbReference type="ARBA" id="ARBA00023163"/>
    </source>
</evidence>
<evidence type="ECO:0000256" key="6">
    <source>
        <dbReference type="ARBA" id="ARBA00022833"/>
    </source>
</evidence>
<dbReference type="FunFam" id="2.20.25.10:FF:000012">
    <property type="entry name" value="Putative transcription factor IIIB 90 kDa subunit"/>
    <property type="match status" value="1"/>
</dbReference>
<dbReference type="GO" id="GO:0005634">
    <property type="term" value="C:nucleus"/>
    <property type="evidence" value="ECO:0007669"/>
    <property type="project" value="UniProtKB-SubCell"/>
</dbReference>
<evidence type="ECO:0000256" key="2">
    <source>
        <dbReference type="ARBA" id="ARBA00010857"/>
    </source>
</evidence>
<evidence type="ECO:0000256" key="1">
    <source>
        <dbReference type="ARBA" id="ARBA00004123"/>
    </source>
</evidence>
<keyword evidence="7" id="KW-0805">Transcription regulation</keyword>
<dbReference type="EnsemblProtists" id="EOD23756">
    <property type="protein sequence ID" value="EOD23756"/>
    <property type="gene ID" value="EMIHUDRAFT_457892"/>
</dbReference>
<dbReference type="SUPFAM" id="SSF57783">
    <property type="entry name" value="Zinc beta-ribbon"/>
    <property type="match status" value="1"/>
</dbReference>
<dbReference type="InterPro" id="IPR013150">
    <property type="entry name" value="TFIIB_cyclin"/>
</dbReference>
<dbReference type="HOGENOM" id="CLU_113924_0_0_1"/>
<dbReference type="GO" id="GO:0000995">
    <property type="term" value="F:RNA polymerase III general transcription initiation factor activity"/>
    <property type="evidence" value="ECO:0007669"/>
    <property type="project" value="TreeGrafter"/>
</dbReference>
<keyword evidence="6" id="KW-0862">Zinc</keyword>
<dbReference type="SUPFAM" id="SSF47954">
    <property type="entry name" value="Cyclin-like"/>
    <property type="match status" value="1"/>
</dbReference>
<keyword evidence="14" id="KW-1185">Reference proteome</keyword>
<comment type="similarity">
    <text evidence="2">Belongs to the TFIIB family.</text>
</comment>
<proteinExistence type="inferred from homology"/>
<dbReference type="Proteomes" id="UP000013827">
    <property type="component" value="Unassembled WGS sequence"/>
</dbReference>
<evidence type="ECO:0000256" key="11">
    <source>
        <dbReference type="SAM" id="MobiDB-lite"/>
    </source>
</evidence>
<dbReference type="GO" id="GO:0097550">
    <property type="term" value="C:transcription preinitiation complex"/>
    <property type="evidence" value="ECO:0007669"/>
    <property type="project" value="TreeGrafter"/>
</dbReference>
<dbReference type="GO" id="GO:0070897">
    <property type="term" value="P:transcription preinitiation complex assembly"/>
    <property type="evidence" value="ECO:0007669"/>
    <property type="project" value="InterPro"/>
</dbReference>
<dbReference type="GO" id="GO:0001006">
    <property type="term" value="F:RNA polymerase III type 3 promoter sequence-specific DNA binding"/>
    <property type="evidence" value="ECO:0007669"/>
    <property type="project" value="TreeGrafter"/>
</dbReference>
<evidence type="ECO:0000259" key="12">
    <source>
        <dbReference type="PROSITE" id="PS51134"/>
    </source>
</evidence>
<dbReference type="InterPro" id="IPR000812">
    <property type="entry name" value="TFIIB"/>
</dbReference>
<keyword evidence="3" id="KW-0479">Metal-binding</keyword>
<feature type="region of interest" description="Disordered" evidence="11">
    <location>
        <begin position="167"/>
        <end position="210"/>
    </location>
</feature>
<feature type="compositionally biased region" description="Basic and acidic residues" evidence="11">
    <location>
        <begin position="168"/>
        <end position="178"/>
    </location>
</feature>
<dbReference type="STRING" id="2903.R1ELA2"/>
<dbReference type="PANTHER" id="PTHR11618:SF4">
    <property type="entry name" value="TRANSCRIPTION FACTOR IIIB 90 KDA SUBUNIT"/>
    <property type="match status" value="1"/>
</dbReference>
<feature type="domain" description="TFIIB-type" evidence="12">
    <location>
        <begin position="4"/>
        <end position="35"/>
    </location>
</feature>
<dbReference type="eggNOG" id="KOG1598">
    <property type="taxonomic scope" value="Eukaryota"/>
</dbReference>
<evidence type="ECO:0000256" key="5">
    <source>
        <dbReference type="ARBA" id="ARBA00022771"/>
    </source>
</evidence>
<evidence type="ECO:0000256" key="3">
    <source>
        <dbReference type="ARBA" id="ARBA00022723"/>
    </source>
</evidence>
<dbReference type="GeneID" id="17269301"/>
<keyword evidence="4" id="KW-0677">Repeat</keyword>
<dbReference type="PaxDb" id="2903-EOD23756"/>
<dbReference type="AlphaFoldDB" id="A0A0D3JJS1"/>
<dbReference type="FunFam" id="1.10.472.10:FF:000007">
    <property type="entry name" value="Transcription factor IIIB 90 kDa subunit"/>
    <property type="match status" value="1"/>
</dbReference>
<comment type="subcellular location">
    <subcellularLocation>
        <location evidence="1">Nucleus</location>
    </subcellularLocation>
</comment>
<dbReference type="KEGG" id="ehx:EMIHUDRAFT_457892"/>